<dbReference type="AlphaFoldDB" id="A0AAD5IQQ2"/>
<protein>
    <submittedName>
        <fullName evidence="1">Uncharacterized protein</fullName>
    </submittedName>
</protein>
<dbReference type="GO" id="GO:0001682">
    <property type="term" value="P:tRNA 5'-leader removal"/>
    <property type="evidence" value="ECO:0007669"/>
    <property type="project" value="InterPro"/>
</dbReference>
<dbReference type="Proteomes" id="UP001064489">
    <property type="component" value="Chromosome 8"/>
</dbReference>
<dbReference type="EMBL" id="JAJSOW010000103">
    <property type="protein sequence ID" value="KAI9173800.1"/>
    <property type="molecule type" value="Genomic_DNA"/>
</dbReference>
<evidence type="ECO:0000313" key="1">
    <source>
        <dbReference type="EMBL" id="KAI9173800.1"/>
    </source>
</evidence>
<dbReference type="PANTHER" id="PTHR22731">
    <property type="entry name" value="RIBONUCLEASES P/MRP PROTEIN SUBUNIT POP1"/>
    <property type="match status" value="1"/>
</dbReference>
<proteinExistence type="predicted"/>
<reference evidence="1" key="1">
    <citation type="journal article" date="2022" name="Plant J.">
        <title>Strategies of tolerance reflected in two North American maple genomes.</title>
        <authorList>
            <person name="McEvoy S.L."/>
            <person name="Sezen U.U."/>
            <person name="Trouern-Trend A."/>
            <person name="McMahon S.M."/>
            <person name="Schaberg P.G."/>
            <person name="Yang J."/>
            <person name="Wegrzyn J.L."/>
            <person name="Swenson N.G."/>
        </authorList>
    </citation>
    <scope>NUCLEOTIDE SEQUENCE</scope>
    <source>
        <strain evidence="1">91603</strain>
    </source>
</reference>
<accession>A0AAD5IQQ2</accession>
<dbReference type="GO" id="GO:0005655">
    <property type="term" value="C:nucleolar ribonuclease P complex"/>
    <property type="evidence" value="ECO:0007669"/>
    <property type="project" value="InterPro"/>
</dbReference>
<comment type="caution">
    <text evidence="1">The sequence shown here is derived from an EMBL/GenBank/DDBJ whole genome shotgun (WGS) entry which is preliminary data.</text>
</comment>
<gene>
    <name evidence="1" type="ORF">LWI28_006760</name>
</gene>
<reference evidence="1" key="2">
    <citation type="submission" date="2023-02" db="EMBL/GenBank/DDBJ databases">
        <authorList>
            <person name="Swenson N.G."/>
            <person name="Wegrzyn J.L."/>
            <person name="Mcevoy S.L."/>
        </authorList>
    </citation>
    <scope>NUCLEOTIDE SEQUENCE</scope>
    <source>
        <strain evidence="1">91603</strain>
        <tissue evidence="1">Leaf</tissue>
    </source>
</reference>
<organism evidence="1 2">
    <name type="scientific">Acer negundo</name>
    <name type="common">Box elder</name>
    <dbReference type="NCBI Taxonomy" id="4023"/>
    <lineage>
        <taxon>Eukaryota</taxon>
        <taxon>Viridiplantae</taxon>
        <taxon>Streptophyta</taxon>
        <taxon>Embryophyta</taxon>
        <taxon>Tracheophyta</taxon>
        <taxon>Spermatophyta</taxon>
        <taxon>Magnoliopsida</taxon>
        <taxon>eudicotyledons</taxon>
        <taxon>Gunneridae</taxon>
        <taxon>Pentapetalae</taxon>
        <taxon>rosids</taxon>
        <taxon>malvids</taxon>
        <taxon>Sapindales</taxon>
        <taxon>Sapindaceae</taxon>
        <taxon>Hippocastanoideae</taxon>
        <taxon>Acereae</taxon>
        <taxon>Acer</taxon>
    </lineage>
</organism>
<evidence type="ECO:0000313" key="2">
    <source>
        <dbReference type="Proteomes" id="UP001064489"/>
    </source>
</evidence>
<sequence length="236" mass="26151">MKKPAPISSFLTSQVTPFFFSVHGKPAPIFSVHAAPASLHLIVAVIYRSTVHATPPWPMLLLRSPEHSTRLLRSLEASTLLLSLGLAFILDISTVNVNIGYRILLIAHNNSKVASILFLGMASDGTKRSQVSSGPPRNINVQKFADSLASELDSLHSILHHVGVPLSQPMAPVTYMWKPYPNHDREGDGNFQNAVECNDPHVCHSLFRQLWLWMHASAFDEGYNALKLACQKQVWN</sequence>
<name>A0AAD5IQQ2_ACENE</name>
<dbReference type="GO" id="GO:0000172">
    <property type="term" value="C:ribonuclease MRP complex"/>
    <property type="evidence" value="ECO:0007669"/>
    <property type="project" value="InterPro"/>
</dbReference>
<dbReference type="PANTHER" id="PTHR22731:SF3">
    <property type="entry name" value="RIBONUCLEASES P_MRP PROTEIN SUBUNIT POP1"/>
    <property type="match status" value="1"/>
</dbReference>
<keyword evidence="2" id="KW-1185">Reference proteome</keyword>
<dbReference type="InterPro" id="IPR039182">
    <property type="entry name" value="Pop1"/>
</dbReference>